<comment type="cofactor">
    <cofactor evidence="1">
        <name>FMN</name>
        <dbReference type="ChEBI" id="CHEBI:58210"/>
    </cofactor>
</comment>
<dbReference type="PANTHER" id="PTHR43567">
    <property type="entry name" value="FLAVOREDOXIN-RELATED-RELATED"/>
    <property type="match status" value="1"/>
</dbReference>
<sequence length="152" mass="17225">MDALGKIFNTTVVVTMNVDKRINGITVAWITRVSIEPRLIAISIGKERYSYSLLKKSRIFGINILNNKQKELAIHFGSKSGKDYNKFESVEFSLSKNSIPILEDIVGYIECELKYIYNAGDHSLFIGEVIDEKVYSKDTPLIYGEHKILEGC</sequence>
<dbReference type="InterPro" id="IPR012349">
    <property type="entry name" value="Split_barrel_FMN-bd"/>
</dbReference>
<evidence type="ECO:0000313" key="5">
    <source>
        <dbReference type="EMBL" id="APT74622.1"/>
    </source>
</evidence>
<protein>
    <submittedName>
        <fullName evidence="5">Flavin oxidoreductase</fullName>
    </submittedName>
</protein>
<dbReference type="SUPFAM" id="SSF50475">
    <property type="entry name" value="FMN-binding split barrel"/>
    <property type="match status" value="1"/>
</dbReference>
<comment type="similarity">
    <text evidence="3">Belongs to the flavoredoxin family.</text>
</comment>
<dbReference type="InterPro" id="IPR002563">
    <property type="entry name" value="Flavin_Rdtase-like_dom"/>
</dbReference>
<dbReference type="PANTHER" id="PTHR43567:SF1">
    <property type="entry name" value="FLAVOREDOXIN"/>
    <property type="match status" value="1"/>
</dbReference>
<name>A0ABM6GGA8_9BACT</name>
<organism evidence="5 6">
    <name type="scientific">Thermosipho melanesiensis</name>
    <dbReference type="NCBI Taxonomy" id="46541"/>
    <lineage>
        <taxon>Bacteria</taxon>
        <taxon>Thermotogati</taxon>
        <taxon>Thermotogota</taxon>
        <taxon>Thermotogae</taxon>
        <taxon>Thermotogales</taxon>
        <taxon>Fervidobacteriaceae</taxon>
        <taxon>Thermosipho</taxon>
    </lineage>
</organism>
<dbReference type="RefSeq" id="WP_012057950.1">
    <property type="nucleotide sequence ID" value="NZ_CP007389.1"/>
</dbReference>
<evidence type="ECO:0000256" key="2">
    <source>
        <dbReference type="ARBA" id="ARBA00022630"/>
    </source>
</evidence>
<feature type="domain" description="Flavin reductase like" evidence="4">
    <location>
        <begin position="4"/>
        <end position="150"/>
    </location>
</feature>
<keyword evidence="2" id="KW-0285">Flavoprotein</keyword>
<evidence type="ECO:0000313" key="6">
    <source>
        <dbReference type="Proteomes" id="UP000185490"/>
    </source>
</evidence>
<dbReference type="Pfam" id="PF01613">
    <property type="entry name" value="Flavin_Reduct"/>
    <property type="match status" value="1"/>
</dbReference>
<reference evidence="5 6" key="1">
    <citation type="submission" date="2014-02" db="EMBL/GenBank/DDBJ databases">
        <title>Diversity of Thermotogales isolates from hydrothermal vents.</title>
        <authorList>
            <person name="Haverkamp T.H.A."/>
            <person name="Lossouarn J."/>
            <person name="Geslin C."/>
            <person name="Nesbo C.L."/>
        </authorList>
    </citation>
    <scope>NUCLEOTIDE SEQUENCE [LARGE SCALE GENOMIC DNA]</scope>
    <source>
        <strain evidence="5 6">431</strain>
    </source>
</reference>
<proteinExistence type="inferred from homology"/>
<dbReference type="Gene3D" id="2.30.110.10">
    <property type="entry name" value="Electron Transport, Fmn-binding Protein, Chain A"/>
    <property type="match status" value="1"/>
</dbReference>
<dbReference type="SMART" id="SM00903">
    <property type="entry name" value="Flavin_Reduct"/>
    <property type="match status" value="1"/>
</dbReference>
<evidence type="ECO:0000256" key="3">
    <source>
        <dbReference type="ARBA" id="ARBA00038054"/>
    </source>
</evidence>
<dbReference type="Proteomes" id="UP000185490">
    <property type="component" value="Chromosome"/>
</dbReference>
<gene>
    <name evidence="5" type="ORF">BW47_09230</name>
</gene>
<accession>A0ABM6GGA8</accession>
<dbReference type="InterPro" id="IPR052174">
    <property type="entry name" value="Flavoredoxin"/>
</dbReference>
<evidence type="ECO:0000256" key="1">
    <source>
        <dbReference type="ARBA" id="ARBA00001917"/>
    </source>
</evidence>
<evidence type="ECO:0000259" key="4">
    <source>
        <dbReference type="SMART" id="SM00903"/>
    </source>
</evidence>
<keyword evidence="6" id="KW-1185">Reference proteome</keyword>
<dbReference type="EMBL" id="CP007389">
    <property type="protein sequence ID" value="APT74622.1"/>
    <property type="molecule type" value="Genomic_DNA"/>
</dbReference>